<dbReference type="Proteomes" id="UP001596220">
    <property type="component" value="Unassembled WGS sequence"/>
</dbReference>
<dbReference type="InterPro" id="IPR047928">
    <property type="entry name" value="Perm_prefix_1"/>
</dbReference>
<feature type="transmembrane region" description="Helical" evidence="1">
    <location>
        <begin position="198"/>
        <end position="216"/>
    </location>
</feature>
<dbReference type="EMBL" id="JBHSQO010000025">
    <property type="protein sequence ID" value="MFC6092122.1"/>
    <property type="molecule type" value="Genomic_DNA"/>
</dbReference>
<keyword evidence="1" id="KW-1133">Transmembrane helix</keyword>
<protein>
    <submittedName>
        <fullName evidence="2">Permease prefix domain 1-containing protein</fullName>
    </submittedName>
</protein>
<evidence type="ECO:0000313" key="2">
    <source>
        <dbReference type="EMBL" id="MFC6092122.1"/>
    </source>
</evidence>
<accession>A0ABW1PBN4</accession>
<dbReference type="NCBIfam" id="NF038403">
    <property type="entry name" value="perm_prefix_1"/>
    <property type="match status" value="1"/>
</dbReference>
<proteinExistence type="predicted"/>
<evidence type="ECO:0000256" key="1">
    <source>
        <dbReference type="SAM" id="Phobius"/>
    </source>
</evidence>
<keyword evidence="3" id="KW-1185">Reference proteome</keyword>
<dbReference type="RefSeq" id="WP_380638418.1">
    <property type="nucleotide sequence ID" value="NZ_JBHSQO010000025.1"/>
</dbReference>
<feature type="transmembrane region" description="Helical" evidence="1">
    <location>
        <begin position="129"/>
        <end position="149"/>
    </location>
</feature>
<organism evidence="2 3">
    <name type="scientific">Saccharothrix lopnurensis</name>
    <dbReference type="NCBI Taxonomy" id="1670621"/>
    <lineage>
        <taxon>Bacteria</taxon>
        <taxon>Bacillati</taxon>
        <taxon>Actinomycetota</taxon>
        <taxon>Actinomycetes</taxon>
        <taxon>Pseudonocardiales</taxon>
        <taxon>Pseudonocardiaceae</taxon>
        <taxon>Saccharothrix</taxon>
    </lineage>
</organism>
<keyword evidence="1" id="KW-0472">Membrane</keyword>
<keyword evidence="1" id="KW-0812">Transmembrane</keyword>
<evidence type="ECO:0000313" key="3">
    <source>
        <dbReference type="Proteomes" id="UP001596220"/>
    </source>
</evidence>
<dbReference type="Pfam" id="PF22564">
    <property type="entry name" value="HAAS"/>
    <property type="match status" value="1"/>
</dbReference>
<comment type="caution">
    <text evidence="2">The sequence shown here is derived from an EMBL/GenBank/DDBJ whole genome shotgun (WGS) entry which is preliminary data.</text>
</comment>
<reference evidence="3" key="1">
    <citation type="journal article" date="2019" name="Int. J. Syst. Evol. Microbiol.">
        <title>The Global Catalogue of Microorganisms (GCM) 10K type strain sequencing project: providing services to taxonomists for standard genome sequencing and annotation.</title>
        <authorList>
            <consortium name="The Broad Institute Genomics Platform"/>
            <consortium name="The Broad Institute Genome Sequencing Center for Infectious Disease"/>
            <person name="Wu L."/>
            <person name="Ma J."/>
        </authorList>
    </citation>
    <scope>NUCLEOTIDE SEQUENCE [LARGE SCALE GENOMIC DNA]</scope>
    <source>
        <strain evidence="3">CGMCC 4.7246</strain>
    </source>
</reference>
<name>A0ABW1PBN4_9PSEU</name>
<gene>
    <name evidence="2" type="ORF">ACFP3R_22870</name>
</gene>
<feature type="transmembrane region" description="Helical" evidence="1">
    <location>
        <begin position="161"/>
        <end position="186"/>
    </location>
</feature>
<sequence>MAGAGVIDDYVTALDRRLRGPDHVKDDLLAEARDSLDDAASAHRDRGLADEAAQRRAVAEFGPVAAVARDYQGLLGLAHGTRTLRTLVLVLPPTHLLWELNRAFWIGAWQDFDTPPPAWYLLVARFNDTASWLVAGVAVLALLVGRRLARTTLSTLTLARLAGAVAVGAVGVALGGNLAVLAATAYLDAARLVVSPPVLPATLFSLAVMLRLAVLARRCVVFSSL</sequence>